<keyword evidence="3" id="KW-1185">Reference proteome</keyword>
<keyword evidence="1" id="KW-1133">Transmembrane helix</keyword>
<proteinExistence type="predicted"/>
<sequence>MFDVLYGCVLLICRGKKKRRPTLLSSTCYKVLCFDTGIHLGPCVFKGSLLFLLYAMFYSCTYTLLHVAAPSPIFDLLEIWLVVELNFEMSIYFYVVILVF</sequence>
<keyword evidence="1" id="KW-0812">Transmembrane</keyword>
<dbReference type="Proteomes" id="UP001234178">
    <property type="component" value="Unassembled WGS sequence"/>
</dbReference>
<organism evidence="2 3">
    <name type="scientific">Daphnia magna</name>
    <dbReference type="NCBI Taxonomy" id="35525"/>
    <lineage>
        <taxon>Eukaryota</taxon>
        <taxon>Metazoa</taxon>
        <taxon>Ecdysozoa</taxon>
        <taxon>Arthropoda</taxon>
        <taxon>Crustacea</taxon>
        <taxon>Branchiopoda</taxon>
        <taxon>Diplostraca</taxon>
        <taxon>Cladocera</taxon>
        <taxon>Anomopoda</taxon>
        <taxon>Daphniidae</taxon>
        <taxon>Daphnia</taxon>
    </lineage>
</organism>
<gene>
    <name evidence="2" type="ORF">OUZ56_014206</name>
</gene>
<name>A0ABQ9Z856_9CRUS</name>
<comment type="caution">
    <text evidence="2">The sequence shown here is derived from an EMBL/GenBank/DDBJ whole genome shotgun (WGS) entry which is preliminary data.</text>
</comment>
<protein>
    <submittedName>
        <fullName evidence="2">Uncharacterized protein</fullName>
    </submittedName>
</protein>
<evidence type="ECO:0000313" key="3">
    <source>
        <dbReference type="Proteomes" id="UP001234178"/>
    </source>
</evidence>
<evidence type="ECO:0000256" key="1">
    <source>
        <dbReference type="SAM" id="Phobius"/>
    </source>
</evidence>
<keyword evidence="1" id="KW-0472">Membrane</keyword>
<reference evidence="2 3" key="1">
    <citation type="journal article" date="2023" name="Nucleic Acids Res.">
        <title>The hologenome of Daphnia magna reveals possible DNA methylation and microbiome-mediated evolution of the host genome.</title>
        <authorList>
            <person name="Chaturvedi A."/>
            <person name="Li X."/>
            <person name="Dhandapani V."/>
            <person name="Marshall H."/>
            <person name="Kissane S."/>
            <person name="Cuenca-Cambronero M."/>
            <person name="Asole G."/>
            <person name="Calvet F."/>
            <person name="Ruiz-Romero M."/>
            <person name="Marangio P."/>
            <person name="Guigo R."/>
            <person name="Rago D."/>
            <person name="Mirbahai L."/>
            <person name="Eastwood N."/>
            <person name="Colbourne J.K."/>
            <person name="Zhou J."/>
            <person name="Mallon E."/>
            <person name="Orsini L."/>
        </authorList>
    </citation>
    <scope>NUCLEOTIDE SEQUENCE [LARGE SCALE GENOMIC DNA]</scope>
    <source>
        <strain evidence="2">LRV0_1</strain>
    </source>
</reference>
<evidence type="ECO:0000313" key="2">
    <source>
        <dbReference type="EMBL" id="KAK4009066.1"/>
    </source>
</evidence>
<accession>A0ABQ9Z856</accession>
<dbReference type="EMBL" id="JAOYFB010000002">
    <property type="protein sequence ID" value="KAK4009066.1"/>
    <property type="molecule type" value="Genomic_DNA"/>
</dbReference>
<feature type="transmembrane region" description="Helical" evidence="1">
    <location>
        <begin position="79"/>
        <end position="99"/>
    </location>
</feature>
<feature type="transmembrane region" description="Helical" evidence="1">
    <location>
        <begin position="49"/>
        <end position="67"/>
    </location>
</feature>